<sequence>MPSSGRTPLAVPGGGGAYYQPQPRAGLGPTSSMRTTLNGGGGGKVSKEDLASYEAAVLARKTPINLNMGRLSSRRRGTGGNASGGGGEGHGLARASSSGENLTTQEFGMEGSALSGALGMSQQQQHQHQHQQQQQQKQAAARQFILHNNPAAFDAEFGERDEGASAAELGAAYEWRVGCGAGHAEAAAGEWACGEEEDGAAEYEWGAGQGEEGQ</sequence>
<feature type="region of interest" description="Disordered" evidence="1">
    <location>
        <begin position="67"/>
        <end position="101"/>
    </location>
</feature>
<dbReference type="EMBL" id="JACGCI010000087">
    <property type="protein sequence ID" value="KAF6746916.1"/>
    <property type="molecule type" value="Genomic_DNA"/>
</dbReference>
<accession>A0A8H6LZM3</accession>
<protein>
    <submittedName>
        <fullName evidence="2">Uncharacterized protein</fullName>
    </submittedName>
</protein>
<dbReference type="Proteomes" id="UP000521943">
    <property type="component" value="Unassembled WGS sequence"/>
</dbReference>
<dbReference type="AlphaFoldDB" id="A0A8H6LZM3"/>
<feature type="region of interest" description="Disordered" evidence="1">
    <location>
        <begin position="1"/>
        <end position="46"/>
    </location>
</feature>
<proteinExistence type="predicted"/>
<feature type="region of interest" description="Disordered" evidence="1">
    <location>
        <begin position="190"/>
        <end position="214"/>
    </location>
</feature>
<evidence type="ECO:0000313" key="2">
    <source>
        <dbReference type="EMBL" id="KAF6746916.1"/>
    </source>
</evidence>
<feature type="region of interest" description="Disordered" evidence="1">
    <location>
        <begin position="117"/>
        <end position="140"/>
    </location>
</feature>
<gene>
    <name evidence="2" type="ORF">DFP72DRAFT_616961</name>
</gene>
<comment type="caution">
    <text evidence="2">The sequence shown here is derived from an EMBL/GenBank/DDBJ whole genome shotgun (WGS) entry which is preliminary data.</text>
</comment>
<name>A0A8H6LZM3_9AGAR</name>
<keyword evidence="3" id="KW-1185">Reference proteome</keyword>
<feature type="compositionally biased region" description="Low complexity" evidence="1">
    <location>
        <begin position="122"/>
        <end position="140"/>
    </location>
</feature>
<evidence type="ECO:0000256" key="1">
    <source>
        <dbReference type="SAM" id="MobiDB-lite"/>
    </source>
</evidence>
<dbReference type="OrthoDB" id="6365676at2759"/>
<evidence type="ECO:0000313" key="3">
    <source>
        <dbReference type="Proteomes" id="UP000521943"/>
    </source>
</evidence>
<organism evidence="2 3">
    <name type="scientific">Ephemerocybe angulata</name>
    <dbReference type="NCBI Taxonomy" id="980116"/>
    <lineage>
        <taxon>Eukaryota</taxon>
        <taxon>Fungi</taxon>
        <taxon>Dikarya</taxon>
        <taxon>Basidiomycota</taxon>
        <taxon>Agaricomycotina</taxon>
        <taxon>Agaricomycetes</taxon>
        <taxon>Agaricomycetidae</taxon>
        <taxon>Agaricales</taxon>
        <taxon>Agaricineae</taxon>
        <taxon>Psathyrellaceae</taxon>
        <taxon>Ephemerocybe</taxon>
    </lineage>
</organism>
<feature type="compositionally biased region" description="Gly residues" evidence="1">
    <location>
        <begin position="78"/>
        <end position="90"/>
    </location>
</feature>
<reference evidence="2 3" key="1">
    <citation type="submission" date="2020-07" db="EMBL/GenBank/DDBJ databases">
        <title>Comparative genomics of pyrophilous fungi reveals a link between fire events and developmental genes.</title>
        <authorList>
            <consortium name="DOE Joint Genome Institute"/>
            <person name="Steindorff A.S."/>
            <person name="Carver A."/>
            <person name="Calhoun S."/>
            <person name="Stillman K."/>
            <person name="Liu H."/>
            <person name="Lipzen A."/>
            <person name="Pangilinan J."/>
            <person name="Labutti K."/>
            <person name="Bruns T.D."/>
            <person name="Grigoriev I.V."/>
        </authorList>
    </citation>
    <scope>NUCLEOTIDE SEQUENCE [LARGE SCALE GENOMIC DNA]</scope>
    <source>
        <strain evidence="2 3">CBS 144469</strain>
    </source>
</reference>